<evidence type="ECO:0000313" key="2">
    <source>
        <dbReference type="Proteomes" id="UP000658514"/>
    </source>
</evidence>
<name>A0ABR8A5T1_9CYAN</name>
<sequence>MKTHPSFSKFRALPLQLVLIVPFVAQVFGAVGLVGYLSFKNGEKAVQELAEQLMKRTSSQVDNHLDAYLSVPHKVNQINANAIRMGLLNVRDRQTVGKYFWQQMQAYDFTYIGLYLPNGEGAGAARFDGKTVTIDDIAPKTPSLEKNCTTYLTDNDGNRTQN</sequence>
<comment type="caution">
    <text evidence="1">The sequence shown here is derived from an EMBL/GenBank/DDBJ whole genome shotgun (WGS) entry which is preliminary data.</text>
</comment>
<reference evidence="1 2" key="1">
    <citation type="journal article" date="2020" name="ISME J.">
        <title>Comparative genomics reveals insights into cyanobacterial evolution and habitat adaptation.</title>
        <authorList>
            <person name="Chen M.Y."/>
            <person name="Teng W.K."/>
            <person name="Zhao L."/>
            <person name="Hu C.X."/>
            <person name="Zhou Y.K."/>
            <person name="Han B.P."/>
            <person name="Song L.R."/>
            <person name="Shu W.S."/>
        </authorList>
    </citation>
    <scope>NUCLEOTIDE SEQUENCE [LARGE SCALE GENOMIC DNA]</scope>
    <source>
        <strain evidence="1 2">FACHB-288</strain>
    </source>
</reference>
<organism evidence="1 2">
    <name type="scientific">Calothrix parietina FACHB-288</name>
    <dbReference type="NCBI Taxonomy" id="2692896"/>
    <lineage>
        <taxon>Bacteria</taxon>
        <taxon>Bacillati</taxon>
        <taxon>Cyanobacteriota</taxon>
        <taxon>Cyanophyceae</taxon>
        <taxon>Nostocales</taxon>
        <taxon>Calotrichaceae</taxon>
        <taxon>Calothrix</taxon>
    </lineage>
</organism>
<dbReference type="Proteomes" id="UP000658514">
    <property type="component" value="Unassembled WGS sequence"/>
</dbReference>
<keyword evidence="2" id="KW-1185">Reference proteome</keyword>
<gene>
    <name evidence="1" type="ORF">H6G24_04670</name>
</gene>
<protein>
    <recommendedName>
        <fullName evidence="3">Methyl-accepting chemotaxis protein</fullName>
    </recommendedName>
</protein>
<accession>A0ABR8A5T1</accession>
<dbReference type="EMBL" id="JACJQH010000005">
    <property type="protein sequence ID" value="MBD2194790.1"/>
    <property type="molecule type" value="Genomic_DNA"/>
</dbReference>
<evidence type="ECO:0008006" key="3">
    <source>
        <dbReference type="Google" id="ProtNLM"/>
    </source>
</evidence>
<proteinExistence type="predicted"/>
<dbReference type="RefSeq" id="WP_190550025.1">
    <property type="nucleotide sequence ID" value="NZ_CAWPNO010000084.1"/>
</dbReference>
<evidence type="ECO:0000313" key="1">
    <source>
        <dbReference type="EMBL" id="MBD2194790.1"/>
    </source>
</evidence>